<evidence type="ECO:0000313" key="2">
    <source>
        <dbReference type="Proteomes" id="UP000593562"/>
    </source>
</evidence>
<accession>A0A7J7CTW8</accession>
<dbReference type="PANTHER" id="PTHR34375">
    <property type="entry name" value="GATA ZINC FINGER PROTEIN-RELATED"/>
    <property type="match status" value="1"/>
</dbReference>
<dbReference type="InParanoid" id="A0A7J7CTW8"/>
<dbReference type="OrthoDB" id="439993at2759"/>
<reference evidence="1 2" key="1">
    <citation type="journal article" date="2020" name="Nat. Commun.">
        <title>Genome of Tripterygium wilfordii and identification of cytochrome P450 involved in triptolide biosynthesis.</title>
        <authorList>
            <person name="Tu L."/>
            <person name="Su P."/>
            <person name="Zhang Z."/>
            <person name="Gao L."/>
            <person name="Wang J."/>
            <person name="Hu T."/>
            <person name="Zhou J."/>
            <person name="Zhang Y."/>
            <person name="Zhao Y."/>
            <person name="Liu Y."/>
            <person name="Song Y."/>
            <person name="Tong Y."/>
            <person name="Lu Y."/>
            <person name="Yang J."/>
            <person name="Xu C."/>
            <person name="Jia M."/>
            <person name="Peters R.J."/>
            <person name="Huang L."/>
            <person name="Gao W."/>
        </authorList>
    </citation>
    <scope>NUCLEOTIDE SEQUENCE [LARGE SCALE GENOMIC DNA]</scope>
    <source>
        <strain evidence="2">cv. XIE 37</strain>
        <tissue evidence="1">Leaf</tissue>
    </source>
</reference>
<dbReference type="AlphaFoldDB" id="A0A7J7CTW8"/>
<name>A0A7J7CTW8_TRIWF</name>
<evidence type="ECO:0000313" key="1">
    <source>
        <dbReference type="EMBL" id="KAF5737438.1"/>
    </source>
</evidence>
<comment type="caution">
    <text evidence="1">The sequence shown here is derived from an EMBL/GenBank/DDBJ whole genome shotgun (WGS) entry which is preliminary data.</text>
</comment>
<dbReference type="Proteomes" id="UP000593562">
    <property type="component" value="Unassembled WGS sequence"/>
</dbReference>
<dbReference type="EMBL" id="JAAARO010000013">
    <property type="protein sequence ID" value="KAF5737438.1"/>
    <property type="molecule type" value="Genomic_DNA"/>
</dbReference>
<gene>
    <name evidence="1" type="ORF">HS088_TW13G00318</name>
</gene>
<dbReference type="Gene3D" id="3.30.559.30">
    <property type="entry name" value="Nonribosomal peptide synthetase, condensation domain"/>
    <property type="match status" value="1"/>
</dbReference>
<proteinExistence type="predicted"/>
<protein>
    <submittedName>
        <fullName evidence="1">Uncharacterized protein</fullName>
    </submittedName>
</protein>
<sequence length="472" mass="51742">MEPKSRAVGGTEHSWCSAVPGGTGIAVLAILTSKVSELLPLQNALQKLQHSHPILMSRLLYNPALNTASPFSFITSPNAFIQLKTFDLASTSDILEHCRLNADPETEPISPFHVIMEHELNLNSWCSSTDISSKSDLFYATNYALEDGKWVLVLRLHVSACDRTTAVSLLKELLMLASGEEGGGGGVEKEMCSKEEVGLGIESLIPNGLAKKALWARGMNMVGYSVDSLRLSNLKFNDVKSPRYSQVVRLQMDQFETERLVTGCKDRGIKLCGALVAAGLIAAHSSRSHKYYKQKKYGVVTLTDCRSILEPPLSSHNFGFYHAAIMNTHVMKGTEKLWELATKAYMSMANSKKSNKHFSDMADLNFLMRKAVESPGLTAASSLRTSVISVFEDTVVDDTRKTLKEAVGLEDYMGCSSVHGIGPSIALFDTIRDGRLDCVCVYPAPLHSREQMVELVGNMKRVLVEGCNDVVV</sequence>
<keyword evidence="2" id="KW-1185">Reference proteome</keyword>
<dbReference type="PANTHER" id="PTHR34375:SF3">
    <property type="entry name" value="CONDENSATION DOMAIN-CONTAINING PROTEIN"/>
    <property type="match status" value="1"/>
</dbReference>
<organism evidence="1 2">
    <name type="scientific">Tripterygium wilfordii</name>
    <name type="common">Thunder God vine</name>
    <dbReference type="NCBI Taxonomy" id="458696"/>
    <lineage>
        <taxon>Eukaryota</taxon>
        <taxon>Viridiplantae</taxon>
        <taxon>Streptophyta</taxon>
        <taxon>Embryophyta</taxon>
        <taxon>Tracheophyta</taxon>
        <taxon>Spermatophyta</taxon>
        <taxon>Magnoliopsida</taxon>
        <taxon>eudicotyledons</taxon>
        <taxon>Gunneridae</taxon>
        <taxon>Pentapetalae</taxon>
        <taxon>rosids</taxon>
        <taxon>fabids</taxon>
        <taxon>Celastrales</taxon>
        <taxon>Celastraceae</taxon>
        <taxon>Tripterygium</taxon>
    </lineage>
</organism>
<dbReference type="SUPFAM" id="SSF52777">
    <property type="entry name" value="CoA-dependent acyltransferases"/>
    <property type="match status" value="1"/>
</dbReference>